<evidence type="ECO:0000259" key="8">
    <source>
        <dbReference type="Pfam" id="PF01425"/>
    </source>
</evidence>
<dbReference type="PROSITE" id="PS00571">
    <property type="entry name" value="AMIDASES"/>
    <property type="match status" value="1"/>
</dbReference>
<dbReference type="EC" id="6.3.5.7" evidence="7"/>
<sequence length="512" mass="56235">MSKIQNVKKLLRSKEINVRDLVQESLLKINKGSHNRLNCFITLEDMHTLDSAIKHSQDRYNNGTERRLEGIPIALKDNYTTKGIKTTCASKMLKDYVPTFDSTVAKLLKDEGAIIIGKTNMDEFAMGSSSTSGYFGSVVNPWSEKSKEKKELVAGGSSGGSAACVAADYVLASIGSDTGGSIRQPAAYCGVVGFKPSYGTISRYGLISYASSLDTPGVFSKNVDDASLLLDILIKQDMDHDATSISSPFKSIDESYQNYKKNKSIKDLVFGIPMDYLVKELDQEILDLWKKVVDDIEAAGGKVVPVSLPHTKYALPSYYLLATSEASSNLARFDGIRFGHRASSSTNQADEGWGQGLKQMYKDNRTEGFGEEVKKRILLGTMALSRGSIDNYYSKAQKIRRLISQDFKSVFKGTNTPQDPTQIKVDVIITPTSPTGAFEIDSHLDPINMYINDIMTIPSNMAGVPSVSIPLKLSKKNNTPLGLQLISKRLNDDLLLFASDLVMNLSADKEFK</sequence>
<organism evidence="9 10">
    <name type="scientific">Polysphondylium violaceum</name>
    <dbReference type="NCBI Taxonomy" id="133409"/>
    <lineage>
        <taxon>Eukaryota</taxon>
        <taxon>Amoebozoa</taxon>
        <taxon>Evosea</taxon>
        <taxon>Eumycetozoa</taxon>
        <taxon>Dictyostelia</taxon>
        <taxon>Dictyosteliales</taxon>
        <taxon>Dictyosteliaceae</taxon>
        <taxon>Polysphondylium</taxon>
    </lineage>
</organism>
<keyword evidence="10" id="KW-1185">Reference proteome</keyword>
<dbReference type="InterPro" id="IPR000120">
    <property type="entry name" value="Amidase"/>
</dbReference>
<evidence type="ECO:0000256" key="3">
    <source>
        <dbReference type="ARBA" id="ARBA00022741"/>
    </source>
</evidence>
<evidence type="ECO:0000256" key="6">
    <source>
        <dbReference type="ARBA" id="ARBA00047407"/>
    </source>
</evidence>
<keyword evidence="5 7" id="KW-0648">Protein biosynthesis</keyword>
<comment type="subcellular location">
    <subcellularLocation>
        <location evidence="7">Mitochondrion</location>
    </subcellularLocation>
</comment>
<evidence type="ECO:0000256" key="1">
    <source>
        <dbReference type="ARBA" id="ARBA00008069"/>
    </source>
</evidence>
<dbReference type="AlphaFoldDB" id="A0A8J4V929"/>
<feature type="active site" description="Acyl-ester intermediate" evidence="7">
    <location>
        <position position="181"/>
    </location>
</feature>
<feature type="domain" description="Amidase" evidence="8">
    <location>
        <begin position="22"/>
        <end position="496"/>
    </location>
</feature>
<dbReference type="InterPro" id="IPR023631">
    <property type="entry name" value="Amidase_dom"/>
</dbReference>
<keyword evidence="7" id="KW-0496">Mitochondrion</keyword>
<dbReference type="PANTHER" id="PTHR11895:SF7">
    <property type="entry name" value="GLUTAMYL-TRNA(GLN) AMIDOTRANSFERASE SUBUNIT A, MITOCHONDRIAL"/>
    <property type="match status" value="1"/>
</dbReference>
<reference evidence="9" key="1">
    <citation type="submission" date="2020-01" db="EMBL/GenBank/DDBJ databases">
        <title>Development of genomics and gene disruption for Polysphondylium violaceum indicates a role for the polyketide synthase stlB in stalk morphogenesis.</title>
        <authorList>
            <person name="Narita B."/>
            <person name="Kawabe Y."/>
            <person name="Kin K."/>
            <person name="Saito T."/>
            <person name="Gibbs R."/>
            <person name="Kuspa A."/>
            <person name="Muzny D."/>
            <person name="Queller D."/>
            <person name="Richards S."/>
            <person name="Strassman J."/>
            <person name="Sucgang R."/>
            <person name="Worley K."/>
            <person name="Schaap P."/>
        </authorList>
    </citation>
    <scope>NUCLEOTIDE SEQUENCE</scope>
    <source>
        <strain evidence="9">QSvi11</strain>
    </source>
</reference>
<comment type="catalytic activity">
    <reaction evidence="6 7">
        <text>L-glutamyl-tRNA(Gln) + L-glutamine + ATP + H2O = L-glutaminyl-tRNA(Gln) + L-glutamate + ADP + phosphate + H(+)</text>
        <dbReference type="Rhea" id="RHEA:17521"/>
        <dbReference type="Rhea" id="RHEA-COMP:9681"/>
        <dbReference type="Rhea" id="RHEA-COMP:9684"/>
        <dbReference type="ChEBI" id="CHEBI:15377"/>
        <dbReference type="ChEBI" id="CHEBI:15378"/>
        <dbReference type="ChEBI" id="CHEBI:29985"/>
        <dbReference type="ChEBI" id="CHEBI:30616"/>
        <dbReference type="ChEBI" id="CHEBI:43474"/>
        <dbReference type="ChEBI" id="CHEBI:58359"/>
        <dbReference type="ChEBI" id="CHEBI:78520"/>
        <dbReference type="ChEBI" id="CHEBI:78521"/>
        <dbReference type="ChEBI" id="CHEBI:456216"/>
        <dbReference type="EC" id="6.3.5.7"/>
    </reaction>
</comment>
<dbReference type="GO" id="GO:0030956">
    <property type="term" value="C:glutamyl-tRNA(Gln) amidotransferase complex"/>
    <property type="evidence" value="ECO:0007669"/>
    <property type="project" value="UniProtKB-UniRule"/>
</dbReference>
<comment type="function">
    <text evidence="7">Allows the formation of correctly charged Gln-tRNA(Gln) through the transamidation of misacylated Glu-tRNA(Gln) in the mitochondria. The reaction takes place in the presence of glutamine and ATP through an activated gamma-phospho-Glu-tRNA(Gln).</text>
</comment>
<dbReference type="PANTHER" id="PTHR11895">
    <property type="entry name" value="TRANSAMIDASE"/>
    <property type="match status" value="1"/>
</dbReference>
<accession>A0A8J4V929</accession>
<evidence type="ECO:0000256" key="7">
    <source>
        <dbReference type="HAMAP-Rule" id="MF_03150"/>
    </source>
</evidence>
<evidence type="ECO:0000256" key="5">
    <source>
        <dbReference type="ARBA" id="ARBA00022917"/>
    </source>
</evidence>
<evidence type="ECO:0000313" key="9">
    <source>
        <dbReference type="EMBL" id="KAF2075659.1"/>
    </source>
</evidence>
<dbReference type="InterPro" id="IPR004412">
    <property type="entry name" value="GatA"/>
</dbReference>
<dbReference type="OrthoDB" id="421993at2759"/>
<proteinExistence type="inferred from homology"/>
<dbReference type="GO" id="GO:0005524">
    <property type="term" value="F:ATP binding"/>
    <property type="evidence" value="ECO:0007669"/>
    <property type="project" value="UniProtKB-KW"/>
</dbReference>
<dbReference type="EMBL" id="AJWJ01000090">
    <property type="protein sequence ID" value="KAF2075659.1"/>
    <property type="molecule type" value="Genomic_DNA"/>
</dbReference>
<dbReference type="InterPro" id="IPR036928">
    <property type="entry name" value="AS_sf"/>
</dbReference>
<name>A0A8J4V929_9MYCE</name>
<comment type="caution">
    <text evidence="9">The sequence shown here is derived from an EMBL/GenBank/DDBJ whole genome shotgun (WGS) entry which is preliminary data.</text>
</comment>
<dbReference type="NCBIfam" id="TIGR00132">
    <property type="entry name" value="gatA"/>
    <property type="match status" value="1"/>
</dbReference>
<comment type="subunit">
    <text evidence="7">Subunit of the heterotrimeric GatCAB amidotransferase (AdT) complex, composed of A, B and C subunits.</text>
</comment>
<feature type="active site" description="Charge relay system" evidence="7">
    <location>
        <position position="157"/>
    </location>
</feature>
<gene>
    <name evidence="9" type="ORF">CYY_003032</name>
</gene>
<dbReference type="HAMAP" id="MF_00120">
    <property type="entry name" value="GatA"/>
    <property type="match status" value="1"/>
</dbReference>
<dbReference type="GO" id="GO:0005739">
    <property type="term" value="C:mitochondrion"/>
    <property type="evidence" value="ECO:0007669"/>
    <property type="project" value="UniProtKB-SubCell"/>
</dbReference>
<feature type="active site" description="Charge relay system" evidence="7">
    <location>
        <position position="76"/>
    </location>
</feature>
<keyword evidence="4 7" id="KW-0067">ATP-binding</keyword>
<evidence type="ECO:0000256" key="4">
    <source>
        <dbReference type="ARBA" id="ARBA00022840"/>
    </source>
</evidence>
<keyword evidence="2 7" id="KW-0436">Ligase</keyword>
<protein>
    <recommendedName>
        <fullName evidence="7">Glutamyl-tRNA(Gln) amidotransferase subunit A, mitochondrial</fullName>
        <shortName evidence="7">Glu-AdT subunit A</shortName>
        <ecNumber evidence="7">6.3.5.7</ecNumber>
    </recommendedName>
</protein>
<dbReference type="Pfam" id="PF01425">
    <property type="entry name" value="Amidase"/>
    <property type="match status" value="1"/>
</dbReference>
<dbReference type="GO" id="GO:0050567">
    <property type="term" value="F:glutaminyl-tRNA synthase (glutamine-hydrolyzing) activity"/>
    <property type="evidence" value="ECO:0007669"/>
    <property type="project" value="UniProtKB-UniRule"/>
</dbReference>
<evidence type="ECO:0000256" key="2">
    <source>
        <dbReference type="ARBA" id="ARBA00022598"/>
    </source>
</evidence>
<dbReference type="InterPro" id="IPR020556">
    <property type="entry name" value="Amidase_CS"/>
</dbReference>
<evidence type="ECO:0000313" key="10">
    <source>
        <dbReference type="Proteomes" id="UP000695562"/>
    </source>
</evidence>
<dbReference type="GO" id="GO:0070681">
    <property type="term" value="P:glutaminyl-tRNAGln biosynthesis via transamidation"/>
    <property type="evidence" value="ECO:0007669"/>
    <property type="project" value="UniProtKB-UniRule"/>
</dbReference>
<comment type="similarity">
    <text evidence="1 7">Belongs to the amidase family. GatA subfamily.</text>
</comment>
<keyword evidence="3 7" id="KW-0547">Nucleotide-binding</keyword>
<dbReference type="GO" id="GO:0032543">
    <property type="term" value="P:mitochondrial translation"/>
    <property type="evidence" value="ECO:0007669"/>
    <property type="project" value="UniProtKB-UniRule"/>
</dbReference>
<dbReference type="Gene3D" id="3.90.1300.10">
    <property type="entry name" value="Amidase signature (AS) domain"/>
    <property type="match status" value="1"/>
</dbReference>
<dbReference type="SUPFAM" id="SSF75304">
    <property type="entry name" value="Amidase signature (AS) enzymes"/>
    <property type="match status" value="1"/>
</dbReference>
<dbReference type="Proteomes" id="UP000695562">
    <property type="component" value="Unassembled WGS sequence"/>
</dbReference>